<proteinExistence type="predicted"/>
<feature type="compositionally biased region" description="Pro residues" evidence="1">
    <location>
        <begin position="82"/>
        <end position="101"/>
    </location>
</feature>
<feature type="compositionally biased region" description="Polar residues" evidence="1">
    <location>
        <begin position="103"/>
        <end position="112"/>
    </location>
</feature>
<feature type="compositionally biased region" description="Pro residues" evidence="1">
    <location>
        <begin position="33"/>
        <end position="52"/>
    </location>
</feature>
<reference evidence="2 3" key="1">
    <citation type="submission" date="2017-03" db="EMBL/GenBank/DDBJ databases">
        <title>Genomes of endolithic fungi from Antarctica.</title>
        <authorList>
            <person name="Coleine C."/>
            <person name="Masonjones S."/>
            <person name="Stajich J.E."/>
        </authorList>
    </citation>
    <scope>NUCLEOTIDE SEQUENCE [LARGE SCALE GENOMIC DNA]</scope>
    <source>
        <strain evidence="2 3">CCFEE 5311</strain>
    </source>
</reference>
<sequence>MKAPSPLCLQALRSLAFPPPLRQQQRCYAAVPEQPPTPPRAFKTPSPPPEPQWSPTTPSQPTSPTGTPPPPIPLPSHRTTPPTDPTSRPPPPSAFRPPPSGPNSRKLSTNDPSLAPPPLTRPIGFPTPPLPIDNIGLDPRTLRQRRDDFHDYDRHLAKRAAITKQIAKPYFRDWSNMRFHQGKVFVAPTRLFRREVALWFPNFFGRTLVKKRGLERRVGLRDGYGGFGRGTTEVLRGRVSVVSLVGNAWAQRQVETFVGGGVNAELRALLEEHKGSVQRVEINWETNWLKWWILKIFAVPNLRRSRTVEEQGRYFLVKRGVNDIMKEALGVLNDKGGYVYLVDGECRIRWAGSAEAEEGERKSLVEGVKKLVREAKMPRESESPELKREKLEAAVLEVVEGDSEKSRMVAGARG</sequence>
<dbReference type="GO" id="GO:0005743">
    <property type="term" value="C:mitochondrial inner membrane"/>
    <property type="evidence" value="ECO:0007669"/>
    <property type="project" value="TreeGrafter"/>
</dbReference>
<dbReference type="Proteomes" id="UP000310066">
    <property type="component" value="Unassembled WGS sequence"/>
</dbReference>
<dbReference type="GO" id="GO:0033615">
    <property type="term" value="P:mitochondrial proton-transporting ATP synthase complex assembly"/>
    <property type="evidence" value="ECO:0007669"/>
    <property type="project" value="TreeGrafter"/>
</dbReference>
<feature type="region of interest" description="Disordered" evidence="1">
    <location>
        <begin position="25"/>
        <end position="137"/>
    </location>
</feature>
<dbReference type="PANTHER" id="PTHR28106:SF1">
    <property type="entry name" value="MITOCHONDRIAL ATPASE COMPLEX SUBUNIT ATP10"/>
    <property type="match status" value="1"/>
</dbReference>
<evidence type="ECO:0000256" key="1">
    <source>
        <dbReference type="SAM" id="MobiDB-lite"/>
    </source>
</evidence>
<gene>
    <name evidence="2" type="ORF">B0A54_06965</name>
</gene>
<evidence type="ECO:0008006" key="4">
    <source>
        <dbReference type="Google" id="ProtNLM"/>
    </source>
</evidence>
<dbReference type="AlphaFoldDB" id="A0A4V5N8I2"/>
<feature type="compositionally biased region" description="Low complexity" evidence="1">
    <location>
        <begin position="53"/>
        <end position="65"/>
    </location>
</feature>
<comment type="caution">
    <text evidence="2">The sequence shown here is derived from an EMBL/GenBank/DDBJ whole genome shotgun (WGS) entry which is preliminary data.</text>
</comment>
<dbReference type="InterPro" id="IPR007849">
    <property type="entry name" value="ATP10"/>
</dbReference>
<organism evidence="2 3">
    <name type="scientific">Friedmanniomyces endolithicus</name>
    <dbReference type="NCBI Taxonomy" id="329885"/>
    <lineage>
        <taxon>Eukaryota</taxon>
        <taxon>Fungi</taxon>
        <taxon>Dikarya</taxon>
        <taxon>Ascomycota</taxon>
        <taxon>Pezizomycotina</taxon>
        <taxon>Dothideomycetes</taxon>
        <taxon>Dothideomycetidae</taxon>
        <taxon>Mycosphaerellales</taxon>
        <taxon>Teratosphaeriaceae</taxon>
        <taxon>Friedmanniomyces</taxon>
    </lineage>
</organism>
<feature type="compositionally biased region" description="Pro residues" evidence="1">
    <location>
        <begin position="114"/>
        <end position="131"/>
    </location>
</feature>
<dbReference type="PANTHER" id="PTHR28106">
    <property type="entry name" value="MITOCHONDRIAL ATPASE COMPLEX SUBUNIT ATP10"/>
    <property type="match status" value="1"/>
</dbReference>
<accession>A0A4V5N8I2</accession>
<protein>
    <recommendedName>
        <fullName evidence="4">Mitochondrial ATPase complex subunit ATP10</fullName>
    </recommendedName>
</protein>
<dbReference type="EMBL" id="NAJP01000021">
    <property type="protein sequence ID" value="TKA42749.1"/>
    <property type="molecule type" value="Genomic_DNA"/>
</dbReference>
<name>A0A4V5N8I2_9PEZI</name>
<dbReference type="STRING" id="329885.A0A4V5N8I2"/>
<evidence type="ECO:0000313" key="2">
    <source>
        <dbReference type="EMBL" id="TKA42749.1"/>
    </source>
</evidence>
<dbReference type="Pfam" id="PF05176">
    <property type="entry name" value="ATP-synt_10"/>
    <property type="match status" value="1"/>
</dbReference>
<evidence type="ECO:0000313" key="3">
    <source>
        <dbReference type="Proteomes" id="UP000310066"/>
    </source>
</evidence>
<dbReference type="OrthoDB" id="17089at2759"/>